<gene>
    <name evidence="2" type="ORF">R3P38DRAFT_2868754</name>
</gene>
<proteinExistence type="predicted"/>
<name>A0AAW0DBA3_9AGAR</name>
<sequence>MSSENSPLNSPAEIIAVLHDDEEPRPLRRSTTSSSLFSAYSSCSRLSLDLPQKTDPSVYLTLRSGTNSAVGAFSPTPAAHDALQLFLTPQRKRRRRPATASPVTPLPERALTIPSISRAPPPISDRAPPSPSSAPLLDFHPLAPTPPQTTLASVERRSRLTFQIKCATCRAPGTNFPACPRCGVAWCSRQCRIAGKQHACRAELLGNERRQCRTGTGISQPPIVLPSPR</sequence>
<organism evidence="2 3">
    <name type="scientific">Favolaschia claudopus</name>
    <dbReference type="NCBI Taxonomy" id="2862362"/>
    <lineage>
        <taxon>Eukaryota</taxon>
        <taxon>Fungi</taxon>
        <taxon>Dikarya</taxon>
        <taxon>Basidiomycota</taxon>
        <taxon>Agaricomycotina</taxon>
        <taxon>Agaricomycetes</taxon>
        <taxon>Agaricomycetidae</taxon>
        <taxon>Agaricales</taxon>
        <taxon>Marasmiineae</taxon>
        <taxon>Mycenaceae</taxon>
        <taxon>Favolaschia</taxon>
    </lineage>
</organism>
<feature type="region of interest" description="Disordered" evidence="1">
    <location>
        <begin position="113"/>
        <end position="133"/>
    </location>
</feature>
<feature type="compositionally biased region" description="Pro residues" evidence="1">
    <location>
        <begin position="119"/>
        <end position="132"/>
    </location>
</feature>
<dbReference type="Proteomes" id="UP001362999">
    <property type="component" value="Unassembled WGS sequence"/>
</dbReference>
<comment type="caution">
    <text evidence="2">The sequence shown here is derived from an EMBL/GenBank/DDBJ whole genome shotgun (WGS) entry which is preliminary data.</text>
</comment>
<evidence type="ECO:0000256" key="1">
    <source>
        <dbReference type="SAM" id="MobiDB-lite"/>
    </source>
</evidence>
<keyword evidence="3" id="KW-1185">Reference proteome</keyword>
<reference evidence="2 3" key="1">
    <citation type="journal article" date="2024" name="J Genomics">
        <title>Draft genome sequencing and assembly of Favolaschia claudopus CIRM-BRFM 2984 isolated from oak limbs.</title>
        <authorList>
            <person name="Navarro D."/>
            <person name="Drula E."/>
            <person name="Chaduli D."/>
            <person name="Cazenave R."/>
            <person name="Ahrendt S."/>
            <person name="Wang J."/>
            <person name="Lipzen A."/>
            <person name="Daum C."/>
            <person name="Barry K."/>
            <person name="Grigoriev I.V."/>
            <person name="Favel A."/>
            <person name="Rosso M.N."/>
            <person name="Martin F."/>
        </authorList>
    </citation>
    <scope>NUCLEOTIDE SEQUENCE [LARGE SCALE GENOMIC DNA]</scope>
    <source>
        <strain evidence="2 3">CIRM-BRFM 2984</strain>
    </source>
</reference>
<dbReference type="EMBL" id="JAWWNJ010000009">
    <property type="protein sequence ID" value="KAK7048339.1"/>
    <property type="molecule type" value="Genomic_DNA"/>
</dbReference>
<accession>A0AAW0DBA3</accession>
<evidence type="ECO:0000313" key="3">
    <source>
        <dbReference type="Proteomes" id="UP001362999"/>
    </source>
</evidence>
<protein>
    <recommendedName>
        <fullName evidence="4">HIT-type domain-containing protein</fullName>
    </recommendedName>
</protein>
<evidence type="ECO:0000313" key="2">
    <source>
        <dbReference type="EMBL" id="KAK7048339.1"/>
    </source>
</evidence>
<dbReference type="AlphaFoldDB" id="A0AAW0DBA3"/>
<evidence type="ECO:0008006" key="4">
    <source>
        <dbReference type="Google" id="ProtNLM"/>
    </source>
</evidence>